<reference evidence="2 3" key="1">
    <citation type="submission" date="2019-03" db="EMBL/GenBank/DDBJ databases">
        <title>Whole genome sequence of Arthrobacter sp JH1-1.</title>
        <authorList>
            <person name="Trinh H.N."/>
        </authorList>
    </citation>
    <scope>NUCLEOTIDE SEQUENCE [LARGE SCALE GENOMIC DNA]</scope>
    <source>
        <strain evidence="2 3">JH1-1</strain>
    </source>
</reference>
<dbReference type="Proteomes" id="UP000295511">
    <property type="component" value="Unassembled WGS sequence"/>
</dbReference>
<keyword evidence="3" id="KW-1185">Reference proteome</keyword>
<dbReference type="EMBL" id="SMRU01000022">
    <property type="protein sequence ID" value="TDF92678.1"/>
    <property type="molecule type" value="Genomic_DNA"/>
</dbReference>
<protein>
    <submittedName>
        <fullName evidence="2">Extracellular solute-binding protein</fullName>
    </submittedName>
</protein>
<dbReference type="AlphaFoldDB" id="A0A4R5KDS3"/>
<accession>A0A4R5KDS3</accession>
<dbReference type="Pfam" id="PF01547">
    <property type="entry name" value="SBP_bac_1"/>
    <property type="match status" value="1"/>
</dbReference>
<organism evidence="2 3">
    <name type="scientific">Arthrobacter terricola</name>
    <dbReference type="NCBI Taxonomy" id="2547396"/>
    <lineage>
        <taxon>Bacteria</taxon>
        <taxon>Bacillati</taxon>
        <taxon>Actinomycetota</taxon>
        <taxon>Actinomycetes</taxon>
        <taxon>Micrococcales</taxon>
        <taxon>Micrococcaceae</taxon>
        <taxon>Arthrobacter</taxon>
    </lineage>
</organism>
<dbReference type="SUPFAM" id="SSF53850">
    <property type="entry name" value="Periplasmic binding protein-like II"/>
    <property type="match status" value="1"/>
</dbReference>
<sequence length="424" mass="44548">MYKKSLLALSVAVVAAVGLSACSGGSSNASSGGDNKTLTLAATTNEKPALDAVVAKFKEQNPGVDVKYTTSALDQYQTTTRTQLSSGTAPDVVFVWPGDGNPMATRVVAKAGFLEDLSSQSWANSFPAGIKPVTQSNGKTYSAAVTFSGIGAVYNMTAMKQAGLTPPTTWSGLLQFCSDAKSKGKAAFELGAQTNWVTQLIPYALTPSLVYGPNPNFAQDMTDKKATFSDSKWSDAFNKYLEMQKAGCFQANPLGTDYNASLSAVAKGDALSVIQVNSAVAAISTQAPKGTELNMLPVPATENAADTRMAGAAGSTYGVNAKAKNKDLAIKFVNFLESPDGMNLYAQTNKALPAVPNDSFKVDAALSTLQDYQKAGKTDPFMDQNWPNARVQQTLFQVVQDLLAGKTDTASALKQMDTAYTSGS</sequence>
<dbReference type="InterPro" id="IPR050490">
    <property type="entry name" value="Bact_solute-bd_prot1"/>
</dbReference>
<dbReference type="PANTHER" id="PTHR43649">
    <property type="entry name" value="ARABINOSE-BINDING PROTEIN-RELATED"/>
    <property type="match status" value="1"/>
</dbReference>
<gene>
    <name evidence="2" type="ORF">E1809_17665</name>
</gene>
<dbReference type="InterPro" id="IPR006059">
    <property type="entry name" value="SBP"/>
</dbReference>
<evidence type="ECO:0000313" key="3">
    <source>
        <dbReference type="Proteomes" id="UP000295511"/>
    </source>
</evidence>
<dbReference type="RefSeq" id="WP_133205546.1">
    <property type="nucleotide sequence ID" value="NZ_SMRU01000022.1"/>
</dbReference>
<keyword evidence="1" id="KW-0732">Signal</keyword>
<dbReference type="Gene3D" id="3.40.190.10">
    <property type="entry name" value="Periplasmic binding protein-like II"/>
    <property type="match status" value="2"/>
</dbReference>
<dbReference type="PANTHER" id="PTHR43649:SF12">
    <property type="entry name" value="DIACETYLCHITOBIOSE BINDING PROTEIN DASA"/>
    <property type="match status" value="1"/>
</dbReference>
<evidence type="ECO:0000313" key="2">
    <source>
        <dbReference type="EMBL" id="TDF92678.1"/>
    </source>
</evidence>
<dbReference type="PROSITE" id="PS51257">
    <property type="entry name" value="PROKAR_LIPOPROTEIN"/>
    <property type="match status" value="1"/>
</dbReference>
<feature type="signal peptide" evidence="1">
    <location>
        <begin position="1"/>
        <end position="29"/>
    </location>
</feature>
<comment type="caution">
    <text evidence="2">The sequence shown here is derived from an EMBL/GenBank/DDBJ whole genome shotgun (WGS) entry which is preliminary data.</text>
</comment>
<evidence type="ECO:0000256" key="1">
    <source>
        <dbReference type="SAM" id="SignalP"/>
    </source>
</evidence>
<dbReference type="OrthoDB" id="3256840at2"/>
<feature type="chain" id="PRO_5020671486" evidence="1">
    <location>
        <begin position="30"/>
        <end position="424"/>
    </location>
</feature>
<proteinExistence type="predicted"/>
<name>A0A4R5KDS3_9MICC</name>